<dbReference type="SUPFAM" id="SSF55729">
    <property type="entry name" value="Acyl-CoA N-acyltransferases (Nat)"/>
    <property type="match status" value="1"/>
</dbReference>
<gene>
    <name evidence="2" type="ORF">ACFSCX_16075</name>
</gene>
<dbReference type="PANTHER" id="PTHR43792">
    <property type="entry name" value="GNAT FAMILY, PUTATIVE (AFU_ORTHOLOGUE AFUA_3G00765)-RELATED-RELATED"/>
    <property type="match status" value="1"/>
</dbReference>
<evidence type="ECO:0000259" key="1">
    <source>
        <dbReference type="PROSITE" id="PS51186"/>
    </source>
</evidence>
<dbReference type="Pfam" id="PF13302">
    <property type="entry name" value="Acetyltransf_3"/>
    <property type="match status" value="1"/>
</dbReference>
<dbReference type="EMBL" id="JBHUEM010000028">
    <property type="protein sequence ID" value="MFD1738053.1"/>
    <property type="molecule type" value="Genomic_DNA"/>
</dbReference>
<proteinExistence type="predicted"/>
<dbReference type="GO" id="GO:0016746">
    <property type="term" value="F:acyltransferase activity"/>
    <property type="evidence" value="ECO:0007669"/>
    <property type="project" value="UniProtKB-KW"/>
</dbReference>
<dbReference type="InterPro" id="IPR051531">
    <property type="entry name" value="N-acetyltransferase"/>
</dbReference>
<keyword evidence="2" id="KW-0012">Acyltransferase</keyword>
<dbReference type="Proteomes" id="UP001597214">
    <property type="component" value="Unassembled WGS sequence"/>
</dbReference>
<accession>A0ABW4LTT1</accession>
<dbReference type="EC" id="2.3.-.-" evidence="2"/>
<dbReference type="InterPro" id="IPR016181">
    <property type="entry name" value="Acyl_CoA_acyltransferase"/>
</dbReference>
<comment type="caution">
    <text evidence="2">The sequence shown here is derived from an EMBL/GenBank/DDBJ whole genome shotgun (WGS) entry which is preliminary data.</text>
</comment>
<keyword evidence="2" id="KW-0808">Transferase</keyword>
<protein>
    <submittedName>
        <fullName evidence="2">GNAT family N-acetyltransferase</fullName>
        <ecNumber evidence="2">2.3.-.-</ecNumber>
    </submittedName>
</protein>
<dbReference type="PANTHER" id="PTHR43792:SF1">
    <property type="entry name" value="N-ACETYLTRANSFERASE DOMAIN-CONTAINING PROTEIN"/>
    <property type="match status" value="1"/>
</dbReference>
<dbReference type="Gene3D" id="3.40.630.30">
    <property type="match status" value="1"/>
</dbReference>
<evidence type="ECO:0000313" key="3">
    <source>
        <dbReference type="Proteomes" id="UP001597214"/>
    </source>
</evidence>
<dbReference type="InterPro" id="IPR000182">
    <property type="entry name" value="GNAT_dom"/>
</dbReference>
<dbReference type="PROSITE" id="PS51186">
    <property type="entry name" value="GNAT"/>
    <property type="match status" value="1"/>
</dbReference>
<organism evidence="2 3">
    <name type="scientific">Bacillus salitolerans</name>
    <dbReference type="NCBI Taxonomy" id="1437434"/>
    <lineage>
        <taxon>Bacteria</taxon>
        <taxon>Bacillati</taxon>
        <taxon>Bacillota</taxon>
        <taxon>Bacilli</taxon>
        <taxon>Bacillales</taxon>
        <taxon>Bacillaceae</taxon>
        <taxon>Bacillus</taxon>
    </lineage>
</organism>
<dbReference type="RefSeq" id="WP_377929268.1">
    <property type="nucleotide sequence ID" value="NZ_JBHUEM010000028.1"/>
</dbReference>
<feature type="domain" description="N-acetyltransferase" evidence="1">
    <location>
        <begin position="17"/>
        <end position="188"/>
    </location>
</feature>
<keyword evidence="3" id="KW-1185">Reference proteome</keyword>
<name>A0ABW4LTT1_9BACI</name>
<reference evidence="3" key="1">
    <citation type="journal article" date="2019" name="Int. J. Syst. Evol. Microbiol.">
        <title>The Global Catalogue of Microorganisms (GCM) 10K type strain sequencing project: providing services to taxonomists for standard genome sequencing and annotation.</title>
        <authorList>
            <consortium name="The Broad Institute Genomics Platform"/>
            <consortium name="The Broad Institute Genome Sequencing Center for Infectious Disease"/>
            <person name="Wu L."/>
            <person name="Ma J."/>
        </authorList>
    </citation>
    <scope>NUCLEOTIDE SEQUENCE [LARGE SCALE GENOMIC DNA]</scope>
    <source>
        <strain evidence="3">CCUG 49339</strain>
    </source>
</reference>
<sequence>MKLIEEKFEFVSETERLVIRPLKKADYANWLNEFENRYPSQNRHDLGKIDMSECTQEWFHNLVDKHQELALQDTAYVFGVFRKEEGTHLGMVDFSTLARDDFQWGRIGYTIHNQFWRKGYGQEAVKGALHLAFTQLKFHRIEAHINLDNTSSMKLAEAVGMEFECIRKGFIYENDEWTDHLVYYKNSK</sequence>
<evidence type="ECO:0000313" key="2">
    <source>
        <dbReference type="EMBL" id="MFD1738053.1"/>
    </source>
</evidence>